<gene>
    <name evidence="2" type="ORF">CM83_103427</name>
</gene>
<name>A0A0A9XSJ6_LYGHE</name>
<sequence length="199" mass="21825">MKPKYISSADRLHHPGSLYDVNDFSFCNITQADVSEAICSIKSNAAGFDGVPLSFIKKILPVILPALTHLYNYSITTSTFPSIWKKAVVTAIPKIGSPTSAGDMRPISVVPILSKGLEAILYKQLVEVLERFDVLDPHQSGFRRGYSCSTALLRLCEDIRSGFAANSVTINVLLDFANAFGSVDHALLVHKLKSFYGFR</sequence>
<dbReference type="AlphaFoldDB" id="A0A0A9XSJ6"/>
<dbReference type="InterPro" id="IPR000477">
    <property type="entry name" value="RT_dom"/>
</dbReference>
<reference evidence="2" key="2">
    <citation type="submission" date="2014-07" db="EMBL/GenBank/DDBJ databases">
        <authorList>
            <person name="Hull J."/>
        </authorList>
    </citation>
    <scope>NUCLEOTIDE SEQUENCE</scope>
</reference>
<evidence type="ECO:0000259" key="1">
    <source>
        <dbReference type="Pfam" id="PF00078"/>
    </source>
</evidence>
<reference evidence="2" key="1">
    <citation type="journal article" date="2014" name="PLoS ONE">
        <title>Transcriptome-Based Identification of ABC Transporters in the Western Tarnished Plant Bug Lygus hesperus.</title>
        <authorList>
            <person name="Hull J.J."/>
            <person name="Chaney K."/>
            <person name="Geib S.M."/>
            <person name="Fabrick J.A."/>
            <person name="Brent C.S."/>
            <person name="Walsh D."/>
            <person name="Lavine L.C."/>
        </authorList>
    </citation>
    <scope>NUCLEOTIDE SEQUENCE</scope>
</reference>
<dbReference type="InterPro" id="IPR043502">
    <property type="entry name" value="DNA/RNA_pol_sf"/>
</dbReference>
<dbReference type="Pfam" id="PF00078">
    <property type="entry name" value="RVT_1"/>
    <property type="match status" value="1"/>
</dbReference>
<accession>A0A0A9XSJ6</accession>
<organism evidence="2">
    <name type="scientific">Lygus hesperus</name>
    <name type="common">Western plant bug</name>
    <dbReference type="NCBI Taxonomy" id="30085"/>
    <lineage>
        <taxon>Eukaryota</taxon>
        <taxon>Metazoa</taxon>
        <taxon>Ecdysozoa</taxon>
        <taxon>Arthropoda</taxon>
        <taxon>Hexapoda</taxon>
        <taxon>Insecta</taxon>
        <taxon>Pterygota</taxon>
        <taxon>Neoptera</taxon>
        <taxon>Paraneoptera</taxon>
        <taxon>Hemiptera</taxon>
        <taxon>Heteroptera</taxon>
        <taxon>Panheteroptera</taxon>
        <taxon>Cimicomorpha</taxon>
        <taxon>Miridae</taxon>
        <taxon>Mirini</taxon>
        <taxon>Lygus</taxon>
    </lineage>
</organism>
<keyword evidence="2" id="KW-0808">Transferase</keyword>
<keyword evidence="2" id="KW-0695">RNA-directed DNA polymerase</keyword>
<dbReference type="GO" id="GO:0003964">
    <property type="term" value="F:RNA-directed DNA polymerase activity"/>
    <property type="evidence" value="ECO:0007669"/>
    <property type="project" value="UniProtKB-KW"/>
</dbReference>
<evidence type="ECO:0000313" key="2">
    <source>
        <dbReference type="EMBL" id="JAG21798.1"/>
    </source>
</evidence>
<dbReference type="SUPFAM" id="SSF56672">
    <property type="entry name" value="DNA/RNA polymerases"/>
    <property type="match status" value="1"/>
</dbReference>
<feature type="non-terminal residue" evidence="2">
    <location>
        <position position="199"/>
    </location>
</feature>
<protein>
    <submittedName>
        <fullName evidence="2">Putative RNA-directed DNA polymerase from transposon X-element</fullName>
    </submittedName>
</protein>
<proteinExistence type="predicted"/>
<dbReference type="PANTHER" id="PTHR19446">
    <property type="entry name" value="REVERSE TRANSCRIPTASES"/>
    <property type="match status" value="1"/>
</dbReference>
<dbReference type="EMBL" id="GBHO01021806">
    <property type="protein sequence ID" value="JAG21798.1"/>
    <property type="molecule type" value="Transcribed_RNA"/>
</dbReference>
<feature type="domain" description="Reverse transcriptase" evidence="1">
    <location>
        <begin position="93"/>
        <end position="195"/>
    </location>
</feature>
<keyword evidence="2" id="KW-0548">Nucleotidyltransferase</keyword>